<organism evidence="2 3">
    <name type="scientific">Rhypophila decipiens</name>
    <dbReference type="NCBI Taxonomy" id="261697"/>
    <lineage>
        <taxon>Eukaryota</taxon>
        <taxon>Fungi</taxon>
        <taxon>Dikarya</taxon>
        <taxon>Ascomycota</taxon>
        <taxon>Pezizomycotina</taxon>
        <taxon>Sordariomycetes</taxon>
        <taxon>Sordariomycetidae</taxon>
        <taxon>Sordariales</taxon>
        <taxon>Naviculisporaceae</taxon>
        <taxon>Rhypophila</taxon>
    </lineage>
</organism>
<keyword evidence="3" id="KW-1185">Reference proteome</keyword>
<keyword evidence="1" id="KW-0472">Membrane</keyword>
<sequence>MASHSQELSDAKVYGPRANTLVVYNFSPTATLLALVQTIILAGTFGTLYSAQLLGKSPINYPEFNGPCHFLTFTTRKASAHLLAFIRQHGIVHRRAVLQARWATITATKVPETDLIEDEPSPVCSRVLILKGVGPVED</sequence>
<dbReference type="Proteomes" id="UP001301769">
    <property type="component" value="Unassembled WGS sequence"/>
</dbReference>
<accession>A0AAN6Y734</accession>
<reference evidence="2" key="1">
    <citation type="journal article" date="2023" name="Mol. Phylogenet. Evol.">
        <title>Genome-scale phylogeny and comparative genomics of the fungal order Sordariales.</title>
        <authorList>
            <person name="Hensen N."/>
            <person name="Bonometti L."/>
            <person name="Westerberg I."/>
            <person name="Brannstrom I.O."/>
            <person name="Guillou S."/>
            <person name="Cros-Aarteil S."/>
            <person name="Calhoun S."/>
            <person name="Haridas S."/>
            <person name="Kuo A."/>
            <person name="Mondo S."/>
            <person name="Pangilinan J."/>
            <person name="Riley R."/>
            <person name="LaButti K."/>
            <person name="Andreopoulos B."/>
            <person name="Lipzen A."/>
            <person name="Chen C."/>
            <person name="Yan M."/>
            <person name="Daum C."/>
            <person name="Ng V."/>
            <person name="Clum A."/>
            <person name="Steindorff A."/>
            <person name="Ohm R.A."/>
            <person name="Martin F."/>
            <person name="Silar P."/>
            <person name="Natvig D.O."/>
            <person name="Lalanne C."/>
            <person name="Gautier V."/>
            <person name="Ament-Velasquez S.L."/>
            <person name="Kruys A."/>
            <person name="Hutchinson M.I."/>
            <person name="Powell A.J."/>
            <person name="Barry K."/>
            <person name="Miller A.N."/>
            <person name="Grigoriev I.V."/>
            <person name="Debuchy R."/>
            <person name="Gladieux P."/>
            <person name="Hiltunen Thoren M."/>
            <person name="Johannesson H."/>
        </authorList>
    </citation>
    <scope>NUCLEOTIDE SEQUENCE</scope>
    <source>
        <strain evidence="2">PSN293</strain>
    </source>
</reference>
<evidence type="ECO:0000256" key="1">
    <source>
        <dbReference type="SAM" id="Phobius"/>
    </source>
</evidence>
<dbReference type="AlphaFoldDB" id="A0AAN6Y734"/>
<reference evidence="2" key="2">
    <citation type="submission" date="2023-05" db="EMBL/GenBank/DDBJ databases">
        <authorList>
            <consortium name="Lawrence Berkeley National Laboratory"/>
            <person name="Steindorff A."/>
            <person name="Hensen N."/>
            <person name="Bonometti L."/>
            <person name="Westerberg I."/>
            <person name="Brannstrom I.O."/>
            <person name="Guillou S."/>
            <person name="Cros-Aarteil S."/>
            <person name="Calhoun S."/>
            <person name="Haridas S."/>
            <person name="Kuo A."/>
            <person name="Mondo S."/>
            <person name="Pangilinan J."/>
            <person name="Riley R."/>
            <person name="Labutti K."/>
            <person name="Andreopoulos B."/>
            <person name="Lipzen A."/>
            <person name="Chen C."/>
            <person name="Yanf M."/>
            <person name="Daum C."/>
            <person name="Ng V."/>
            <person name="Clum A."/>
            <person name="Ohm R."/>
            <person name="Martin F."/>
            <person name="Silar P."/>
            <person name="Natvig D."/>
            <person name="Lalanne C."/>
            <person name="Gautier V."/>
            <person name="Ament-Velasquez S.L."/>
            <person name="Kruys A."/>
            <person name="Hutchinson M.I."/>
            <person name="Powell A.J."/>
            <person name="Barry K."/>
            <person name="Miller A.N."/>
            <person name="Grigoriev I.V."/>
            <person name="Debuchy R."/>
            <person name="Gladieux P."/>
            <person name="Thoren M.H."/>
            <person name="Johannesson H."/>
        </authorList>
    </citation>
    <scope>NUCLEOTIDE SEQUENCE</scope>
    <source>
        <strain evidence="2">PSN293</strain>
    </source>
</reference>
<name>A0AAN6Y734_9PEZI</name>
<keyword evidence="1" id="KW-1133">Transmembrane helix</keyword>
<keyword evidence="1" id="KW-0812">Transmembrane</keyword>
<dbReference type="EMBL" id="MU858125">
    <property type="protein sequence ID" value="KAK4212566.1"/>
    <property type="molecule type" value="Genomic_DNA"/>
</dbReference>
<gene>
    <name evidence="2" type="ORF">QBC37DRAFT_401449</name>
</gene>
<comment type="caution">
    <text evidence="2">The sequence shown here is derived from an EMBL/GenBank/DDBJ whole genome shotgun (WGS) entry which is preliminary data.</text>
</comment>
<evidence type="ECO:0000313" key="2">
    <source>
        <dbReference type="EMBL" id="KAK4212566.1"/>
    </source>
</evidence>
<proteinExistence type="predicted"/>
<feature type="transmembrane region" description="Helical" evidence="1">
    <location>
        <begin position="30"/>
        <end position="51"/>
    </location>
</feature>
<protein>
    <submittedName>
        <fullName evidence="2">Uncharacterized protein</fullName>
    </submittedName>
</protein>
<evidence type="ECO:0000313" key="3">
    <source>
        <dbReference type="Proteomes" id="UP001301769"/>
    </source>
</evidence>